<dbReference type="KEGG" id="hir:HETIRDRAFT_433327"/>
<feature type="compositionally biased region" description="Acidic residues" evidence="1">
    <location>
        <begin position="264"/>
        <end position="276"/>
    </location>
</feature>
<feature type="region of interest" description="Disordered" evidence="1">
    <location>
        <begin position="249"/>
        <end position="296"/>
    </location>
</feature>
<dbReference type="EMBL" id="KI925456">
    <property type="protein sequence ID" value="ETW84540.1"/>
    <property type="molecule type" value="Genomic_DNA"/>
</dbReference>
<dbReference type="GeneID" id="20674665"/>
<evidence type="ECO:0000313" key="2">
    <source>
        <dbReference type="EMBL" id="ETW84540.1"/>
    </source>
</evidence>
<feature type="compositionally biased region" description="Polar residues" evidence="1">
    <location>
        <begin position="279"/>
        <end position="294"/>
    </location>
</feature>
<feature type="compositionally biased region" description="Low complexity" evidence="1">
    <location>
        <begin position="157"/>
        <end position="169"/>
    </location>
</feature>
<reference evidence="2 3" key="1">
    <citation type="journal article" date="2012" name="New Phytol.">
        <title>Insight into trade-off between wood decay and parasitism from the genome of a fungal forest pathogen.</title>
        <authorList>
            <person name="Olson A."/>
            <person name="Aerts A."/>
            <person name="Asiegbu F."/>
            <person name="Belbahri L."/>
            <person name="Bouzid O."/>
            <person name="Broberg A."/>
            <person name="Canback B."/>
            <person name="Coutinho P.M."/>
            <person name="Cullen D."/>
            <person name="Dalman K."/>
            <person name="Deflorio G."/>
            <person name="van Diepen L.T."/>
            <person name="Dunand C."/>
            <person name="Duplessis S."/>
            <person name="Durling M."/>
            <person name="Gonthier P."/>
            <person name="Grimwood J."/>
            <person name="Fossdal C.G."/>
            <person name="Hansson D."/>
            <person name="Henrissat B."/>
            <person name="Hietala A."/>
            <person name="Himmelstrand K."/>
            <person name="Hoffmeister D."/>
            <person name="Hogberg N."/>
            <person name="James T.Y."/>
            <person name="Karlsson M."/>
            <person name="Kohler A."/>
            <person name="Kues U."/>
            <person name="Lee Y.H."/>
            <person name="Lin Y.C."/>
            <person name="Lind M."/>
            <person name="Lindquist E."/>
            <person name="Lombard V."/>
            <person name="Lucas S."/>
            <person name="Lunden K."/>
            <person name="Morin E."/>
            <person name="Murat C."/>
            <person name="Park J."/>
            <person name="Raffaello T."/>
            <person name="Rouze P."/>
            <person name="Salamov A."/>
            <person name="Schmutz J."/>
            <person name="Solheim H."/>
            <person name="Stahlberg J."/>
            <person name="Velez H."/>
            <person name="de Vries R.P."/>
            <person name="Wiebenga A."/>
            <person name="Woodward S."/>
            <person name="Yakovlev I."/>
            <person name="Garbelotto M."/>
            <person name="Martin F."/>
            <person name="Grigoriev I.V."/>
            <person name="Stenlid J."/>
        </authorList>
    </citation>
    <scope>NUCLEOTIDE SEQUENCE [LARGE SCALE GENOMIC DNA]</scope>
    <source>
        <strain evidence="2 3">TC 32-1</strain>
    </source>
</reference>
<dbReference type="InParanoid" id="W4KGU6"/>
<organism evidence="2 3">
    <name type="scientific">Heterobasidion irregulare (strain TC 32-1)</name>
    <dbReference type="NCBI Taxonomy" id="747525"/>
    <lineage>
        <taxon>Eukaryota</taxon>
        <taxon>Fungi</taxon>
        <taxon>Dikarya</taxon>
        <taxon>Basidiomycota</taxon>
        <taxon>Agaricomycotina</taxon>
        <taxon>Agaricomycetes</taxon>
        <taxon>Russulales</taxon>
        <taxon>Bondarzewiaceae</taxon>
        <taxon>Heterobasidion</taxon>
        <taxon>Heterobasidion annosum species complex</taxon>
    </lineage>
</organism>
<feature type="region of interest" description="Disordered" evidence="1">
    <location>
        <begin position="330"/>
        <end position="622"/>
    </location>
</feature>
<dbReference type="RefSeq" id="XP_009544199.1">
    <property type="nucleotide sequence ID" value="XM_009545904.1"/>
</dbReference>
<sequence length="622" mass="63494">MASLSSRPPQLAPDPLSTRASDWGRADGGSAFRGLGRHARGARGGERGRGGRAGSRVGGGTAYSGGLGGRRDPSDTALGPADSPHRVKTETSSPAAPGTPASTVKSTSAVTPSSMSAKDLPAKPKPASRRASLQPAARKLPSLTIEPASPTANSFNPPSSTATSPSPRASGRRKRSHQPKSSTSVPKPRLSVDPPPPTTRAQKPKAFSGPSSPRSSKDAPPHLSADPAVATFDIKSHIDSLVERARAIAMENRPTTPGSHLDWAGDDDDTLPDLDDWGITSTAASSGTLPTSASDAGKLELMSPILDDSLKQLPIPDERAKSPVVEAARLSPNLLPAAIPGPRGNGRLGASGPNGVSRPNSGRLSPVPRSPNLDNGRSTKPPALSTAKLSPRLPLHPSLPPKPVSPFNSAGPKSPRRNGPSALHPSTIPPNGPSTHHLLPPKPTVPPPTTSSPPRRTAPTDAGLADSIHAPTVHVEPKAEPPQPSSDPVPHADAARPGLEASIHAPKSVASEPAISSLASTSPPPAFNPAHGRSRTLERQLHAGGVARVSQSGASTPSQGGPQHARTQSSPPTALGVRHARHGSRPVISGDAISRIVRTLGGGPAPKRDPPVSIASAAVVSD</sequence>
<feature type="compositionally biased region" description="Pro residues" evidence="1">
    <location>
        <begin position="440"/>
        <end position="451"/>
    </location>
</feature>
<dbReference type="AlphaFoldDB" id="W4KGU6"/>
<evidence type="ECO:0000313" key="3">
    <source>
        <dbReference type="Proteomes" id="UP000030671"/>
    </source>
</evidence>
<evidence type="ECO:0000256" key="1">
    <source>
        <dbReference type="SAM" id="MobiDB-lite"/>
    </source>
</evidence>
<keyword evidence="3" id="KW-1185">Reference proteome</keyword>
<feature type="compositionally biased region" description="Polar residues" evidence="1">
    <location>
        <begin position="549"/>
        <end position="572"/>
    </location>
</feature>
<name>W4KGU6_HETIT</name>
<dbReference type="HOGENOM" id="CLU_034123_0_0_1"/>
<dbReference type="STRING" id="747525.W4KGU6"/>
<dbReference type="Proteomes" id="UP000030671">
    <property type="component" value="Unassembled WGS sequence"/>
</dbReference>
<gene>
    <name evidence="2" type="ORF">HETIRDRAFT_433327</name>
</gene>
<dbReference type="eggNOG" id="ENOG502SQSK">
    <property type="taxonomic scope" value="Eukaryota"/>
</dbReference>
<feature type="compositionally biased region" description="Polar residues" evidence="1">
    <location>
        <begin position="90"/>
        <end position="116"/>
    </location>
</feature>
<protein>
    <submittedName>
        <fullName evidence="2">Uncharacterized protein</fullName>
    </submittedName>
</protein>
<feature type="region of interest" description="Disordered" evidence="1">
    <location>
        <begin position="1"/>
        <end position="228"/>
    </location>
</feature>
<accession>W4KGU6</accession>
<feature type="compositionally biased region" description="Gly residues" evidence="1">
    <location>
        <begin position="51"/>
        <end position="68"/>
    </location>
</feature>
<dbReference type="OrthoDB" id="3267789at2759"/>
<proteinExistence type="predicted"/>